<keyword evidence="6 7" id="KW-0472">Membrane</keyword>
<feature type="domain" description="Mechanosensitive ion channel transmembrane helices 2/3" evidence="10">
    <location>
        <begin position="94"/>
        <end position="135"/>
    </location>
</feature>
<evidence type="ECO:0000259" key="9">
    <source>
        <dbReference type="Pfam" id="PF21082"/>
    </source>
</evidence>
<protein>
    <submittedName>
        <fullName evidence="11">Mechanosensitive ion channel family protein</fullName>
    </submittedName>
</protein>
<dbReference type="Pfam" id="PF00924">
    <property type="entry name" value="MS_channel_2nd"/>
    <property type="match status" value="1"/>
</dbReference>
<evidence type="ECO:0000256" key="4">
    <source>
        <dbReference type="ARBA" id="ARBA00022692"/>
    </source>
</evidence>
<proteinExistence type="inferred from homology"/>
<dbReference type="InterPro" id="IPR045276">
    <property type="entry name" value="YbiO_bact"/>
</dbReference>
<keyword evidence="5 7" id="KW-1133">Transmembrane helix</keyword>
<keyword evidence="12" id="KW-1185">Reference proteome</keyword>
<dbReference type="InterPro" id="IPR049142">
    <property type="entry name" value="MS_channel_1st"/>
</dbReference>
<feature type="domain" description="Mechanosensitive ion channel MscS C-terminal" evidence="9">
    <location>
        <begin position="207"/>
        <end position="291"/>
    </location>
</feature>
<dbReference type="Gene3D" id="3.30.70.100">
    <property type="match status" value="1"/>
</dbReference>
<dbReference type="SUPFAM" id="SSF82861">
    <property type="entry name" value="Mechanosensitive channel protein MscS (YggB), transmembrane region"/>
    <property type="match status" value="1"/>
</dbReference>
<dbReference type="InterPro" id="IPR006685">
    <property type="entry name" value="MscS_channel_2nd"/>
</dbReference>
<dbReference type="InterPro" id="IPR049278">
    <property type="entry name" value="MS_channel_C"/>
</dbReference>
<dbReference type="InterPro" id="IPR010920">
    <property type="entry name" value="LSM_dom_sf"/>
</dbReference>
<dbReference type="SUPFAM" id="SSF82689">
    <property type="entry name" value="Mechanosensitive channel protein MscS (YggB), C-terminal domain"/>
    <property type="match status" value="1"/>
</dbReference>
<feature type="transmembrane region" description="Helical" evidence="7">
    <location>
        <begin position="95"/>
        <end position="113"/>
    </location>
</feature>
<organism evidence="11 12">
    <name type="scientific">Paenibacillus vulneris</name>
    <dbReference type="NCBI Taxonomy" id="1133364"/>
    <lineage>
        <taxon>Bacteria</taxon>
        <taxon>Bacillati</taxon>
        <taxon>Bacillota</taxon>
        <taxon>Bacilli</taxon>
        <taxon>Bacillales</taxon>
        <taxon>Paenibacillaceae</taxon>
        <taxon>Paenibacillus</taxon>
    </lineage>
</organism>
<dbReference type="RefSeq" id="WP_345592436.1">
    <property type="nucleotide sequence ID" value="NZ_BAABJG010000031.1"/>
</dbReference>
<evidence type="ECO:0000313" key="12">
    <source>
        <dbReference type="Proteomes" id="UP001597180"/>
    </source>
</evidence>
<evidence type="ECO:0000313" key="11">
    <source>
        <dbReference type="EMBL" id="MFD1222041.1"/>
    </source>
</evidence>
<accession>A0ABW3UQ51</accession>
<dbReference type="Pfam" id="PF21082">
    <property type="entry name" value="MS_channel_3rd"/>
    <property type="match status" value="1"/>
</dbReference>
<sequence length="306" mass="34225">MDQWLHLFLADEKAGATMTTWEQFQKQIMGYISDPAVWTNVLFTIIKIILIYVIGRIIIKIANKALEHMLVEREKSPLKFDVRRTRTIGKLMGNIIKYAVNFTMVLMILNQFGIRLEPLLAGAGVVGLAVGFGAQSLVKDVITGFFIIFEDQFAVGDVIQTGNFKGTVEEIGLRVTRIKSWTGEVHIIPNGTITQVTNFSVNNSIAVVDVSIAYEEDTDKAIAIMKQTVSKNYETNVNMVKEPEVLGVQALVGANVTLRVTVECKPNMQFAVARELYAEIKKAFDSHGIEIPYPRVVNYHKNEKGE</sequence>
<dbReference type="InterPro" id="IPR011066">
    <property type="entry name" value="MscS_channel_C_sf"/>
</dbReference>
<evidence type="ECO:0000259" key="10">
    <source>
        <dbReference type="Pfam" id="PF21088"/>
    </source>
</evidence>
<comment type="subcellular location">
    <subcellularLocation>
        <location evidence="1">Cell membrane</location>
        <topology evidence="1">Multi-pass membrane protein</topology>
    </subcellularLocation>
</comment>
<dbReference type="InterPro" id="IPR023408">
    <property type="entry name" value="MscS_beta-dom_sf"/>
</dbReference>
<dbReference type="Gene3D" id="1.10.287.1260">
    <property type="match status" value="1"/>
</dbReference>
<evidence type="ECO:0000259" key="8">
    <source>
        <dbReference type="Pfam" id="PF00924"/>
    </source>
</evidence>
<comment type="caution">
    <text evidence="11">The sequence shown here is derived from an EMBL/GenBank/DDBJ whole genome shotgun (WGS) entry which is preliminary data.</text>
</comment>
<evidence type="ECO:0000256" key="7">
    <source>
        <dbReference type="SAM" id="Phobius"/>
    </source>
</evidence>
<feature type="domain" description="Mechanosensitive ion channel MscS" evidence="8">
    <location>
        <begin position="137"/>
        <end position="200"/>
    </location>
</feature>
<reference evidence="12" key="1">
    <citation type="journal article" date="2019" name="Int. J. Syst. Evol. Microbiol.">
        <title>The Global Catalogue of Microorganisms (GCM) 10K type strain sequencing project: providing services to taxonomists for standard genome sequencing and annotation.</title>
        <authorList>
            <consortium name="The Broad Institute Genomics Platform"/>
            <consortium name="The Broad Institute Genome Sequencing Center for Infectious Disease"/>
            <person name="Wu L."/>
            <person name="Ma J."/>
        </authorList>
    </citation>
    <scope>NUCLEOTIDE SEQUENCE [LARGE SCALE GENOMIC DNA]</scope>
    <source>
        <strain evidence="12">CCUG 53270</strain>
    </source>
</reference>
<dbReference type="Gene3D" id="2.30.30.60">
    <property type="match status" value="1"/>
</dbReference>
<dbReference type="InterPro" id="IPR011014">
    <property type="entry name" value="MscS_channel_TM-2"/>
</dbReference>
<evidence type="ECO:0000256" key="3">
    <source>
        <dbReference type="ARBA" id="ARBA00022475"/>
    </source>
</evidence>
<evidence type="ECO:0000256" key="2">
    <source>
        <dbReference type="ARBA" id="ARBA00008017"/>
    </source>
</evidence>
<gene>
    <name evidence="11" type="ORF">ACFQ4B_18120</name>
</gene>
<dbReference type="PANTHER" id="PTHR30460:SF0">
    <property type="entry name" value="MODERATE CONDUCTANCE MECHANOSENSITIVE CHANNEL YBIO"/>
    <property type="match status" value="1"/>
</dbReference>
<evidence type="ECO:0000256" key="1">
    <source>
        <dbReference type="ARBA" id="ARBA00004651"/>
    </source>
</evidence>
<keyword evidence="4 7" id="KW-0812">Transmembrane</keyword>
<dbReference type="PANTHER" id="PTHR30460">
    <property type="entry name" value="MODERATE CONDUCTANCE MECHANOSENSITIVE CHANNEL YBIO"/>
    <property type="match status" value="1"/>
</dbReference>
<name>A0ABW3UQ51_9BACL</name>
<evidence type="ECO:0000256" key="6">
    <source>
        <dbReference type="ARBA" id="ARBA00023136"/>
    </source>
</evidence>
<evidence type="ECO:0000256" key="5">
    <source>
        <dbReference type="ARBA" id="ARBA00022989"/>
    </source>
</evidence>
<dbReference type="Pfam" id="PF21088">
    <property type="entry name" value="MS_channel_1st"/>
    <property type="match status" value="1"/>
</dbReference>
<comment type="similarity">
    <text evidence="2">Belongs to the MscS (TC 1.A.23) family.</text>
</comment>
<keyword evidence="3" id="KW-1003">Cell membrane</keyword>
<dbReference type="EMBL" id="JBHTLU010000021">
    <property type="protein sequence ID" value="MFD1222041.1"/>
    <property type="molecule type" value="Genomic_DNA"/>
</dbReference>
<feature type="transmembrane region" description="Helical" evidence="7">
    <location>
        <begin position="37"/>
        <end position="59"/>
    </location>
</feature>
<dbReference type="Proteomes" id="UP001597180">
    <property type="component" value="Unassembled WGS sequence"/>
</dbReference>
<feature type="transmembrane region" description="Helical" evidence="7">
    <location>
        <begin position="119"/>
        <end position="138"/>
    </location>
</feature>
<dbReference type="SUPFAM" id="SSF50182">
    <property type="entry name" value="Sm-like ribonucleoproteins"/>
    <property type="match status" value="1"/>
</dbReference>